<dbReference type="InterPro" id="IPR000683">
    <property type="entry name" value="Gfo/Idh/MocA-like_OxRdtase_N"/>
</dbReference>
<protein>
    <recommendedName>
        <fullName evidence="7">Gfo/Idh/MocA-like oxidoreductase N-terminal domain-containing protein</fullName>
    </recommendedName>
</protein>
<evidence type="ECO:0000313" key="6">
    <source>
        <dbReference type="Proteomes" id="UP000722485"/>
    </source>
</evidence>
<dbReference type="InterPro" id="IPR050463">
    <property type="entry name" value="Gfo/Idh/MocA_oxidrdct_glycsds"/>
</dbReference>
<keyword evidence="6" id="KW-1185">Reference proteome</keyword>
<gene>
    <name evidence="5" type="ORF">G7Z17_g4402</name>
</gene>
<organism evidence="5 6">
    <name type="scientific">Cylindrodendrum hubeiense</name>
    <dbReference type="NCBI Taxonomy" id="595255"/>
    <lineage>
        <taxon>Eukaryota</taxon>
        <taxon>Fungi</taxon>
        <taxon>Dikarya</taxon>
        <taxon>Ascomycota</taxon>
        <taxon>Pezizomycotina</taxon>
        <taxon>Sordariomycetes</taxon>
        <taxon>Hypocreomycetidae</taxon>
        <taxon>Hypocreales</taxon>
        <taxon>Nectriaceae</taxon>
        <taxon>Cylindrodendrum</taxon>
    </lineage>
</organism>
<dbReference type="PANTHER" id="PTHR43818:SF11">
    <property type="entry name" value="BCDNA.GH03377"/>
    <property type="match status" value="1"/>
</dbReference>
<dbReference type="PANTHER" id="PTHR43818">
    <property type="entry name" value="BCDNA.GH03377"/>
    <property type="match status" value="1"/>
</dbReference>
<dbReference type="SUPFAM" id="SSF55347">
    <property type="entry name" value="Glyceraldehyde-3-phosphate dehydrogenase-like, C-terminal domain"/>
    <property type="match status" value="1"/>
</dbReference>
<evidence type="ECO:0000256" key="1">
    <source>
        <dbReference type="ARBA" id="ARBA00010928"/>
    </source>
</evidence>
<comment type="caution">
    <text evidence="5">The sequence shown here is derived from an EMBL/GenBank/DDBJ whole genome shotgun (WGS) entry which is preliminary data.</text>
</comment>
<dbReference type="OrthoDB" id="446809at2759"/>
<accession>A0A9P5LIY7</accession>
<reference evidence="5" key="1">
    <citation type="submission" date="2020-03" db="EMBL/GenBank/DDBJ databases">
        <title>Draft Genome Sequence of Cylindrodendrum hubeiense.</title>
        <authorList>
            <person name="Buettner E."/>
            <person name="Kellner H."/>
        </authorList>
    </citation>
    <scope>NUCLEOTIDE SEQUENCE</scope>
    <source>
        <strain evidence="5">IHI 201604</strain>
    </source>
</reference>
<evidence type="ECO:0000259" key="3">
    <source>
        <dbReference type="Pfam" id="PF01408"/>
    </source>
</evidence>
<keyword evidence="2" id="KW-0560">Oxidoreductase</keyword>
<sequence length="379" mass="41526">MTDVNETTAPWRVYLYGAGSIAWRHGVAAESLGHDVQLFAADPSRNAREALLAKFPKATVYEDAEAMLASSAGQQRDIVVIAVPPCLHHAATLLAFQSNRHVLCEKPLATSEIEMAEMLAAADSSGRIFGECSFRYLGNGALDRARQLIETGGIGSVYHARFINRQPRSRAGIEYQPSSKWFLDKKKSGGGTIFDWGVYDLTMFFDVLRPVAATVNNAWLATPTTGADPSEPPISVETHAGATLTLTLEDGTVVPFDWERASGFHGDPQVALNVDGTTGALTWEWVPTFDYKDQVDEAKEGFKLVHYADVDGKVDAREEKFPAFGWEDANQRPLLSFVDLIEGRESLALSRSRLEFNFGVVSAIYKCAAEGKPVHVQLK</sequence>
<comment type="similarity">
    <text evidence="1">Belongs to the Gfo/Idh/MocA family.</text>
</comment>
<evidence type="ECO:0000259" key="4">
    <source>
        <dbReference type="Pfam" id="PF22725"/>
    </source>
</evidence>
<dbReference type="InterPro" id="IPR036291">
    <property type="entry name" value="NAD(P)-bd_dom_sf"/>
</dbReference>
<dbReference type="Pfam" id="PF01408">
    <property type="entry name" value="GFO_IDH_MocA"/>
    <property type="match status" value="1"/>
</dbReference>
<evidence type="ECO:0008006" key="7">
    <source>
        <dbReference type="Google" id="ProtNLM"/>
    </source>
</evidence>
<evidence type="ECO:0000256" key="2">
    <source>
        <dbReference type="ARBA" id="ARBA00023002"/>
    </source>
</evidence>
<dbReference type="GO" id="GO:0016491">
    <property type="term" value="F:oxidoreductase activity"/>
    <property type="evidence" value="ECO:0007669"/>
    <property type="project" value="UniProtKB-KW"/>
</dbReference>
<dbReference type="AlphaFoldDB" id="A0A9P5LIY7"/>
<proteinExistence type="inferred from homology"/>
<dbReference type="SUPFAM" id="SSF51735">
    <property type="entry name" value="NAD(P)-binding Rossmann-fold domains"/>
    <property type="match status" value="1"/>
</dbReference>
<evidence type="ECO:0000313" key="5">
    <source>
        <dbReference type="EMBL" id="KAF7552331.1"/>
    </source>
</evidence>
<dbReference type="EMBL" id="JAANBB010000062">
    <property type="protein sequence ID" value="KAF7552331.1"/>
    <property type="molecule type" value="Genomic_DNA"/>
</dbReference>
<name>A0A9P5LIY7_9HYPO</name>
<feature type="domain" description="GFO/IDH/MocA-like oxidoreductase" evidence="4">
    <location>
        <begin position="144"/>
        <end position="281"/>
    </location>
</feature>
<feature type="domain" description="Gfo/Idh/MocA-like oxidoreductase N-terminal" evidence="3">
    <location>
        <begin position="12"/>
        <end position="129"/>
    </location>
</feature>
<dbReference type="InterPro" id="IPR055170">
    <property type="entry name" value="GFO_IDH_MocA-like_dom"/>
</dbReference>
<dbReference type="Proteomes" id="UP000722485">
    <property type="component" value="Unassembled WGS sequence"/>
</dbReference>
<dbReference type="GO" id="GO:0000166">
    <property type="term" value="F:nucleotide binding"/>
    <property type="evidence" value="ECO:0007669"/>
    <property type="project" value="InterPro"/>
</dbReference>
<dbReference type="Pfam" id="PF22725">
    <property type="entry name" value="GFO_IDH_MocA_C3"/>
    <property type="match status" value="1"/>
</dbReference>
<dbReference type="Gene3D" id="3.30.360.10">
    <property type="entry name" value="Dihydrodipicolinate Reductase, domain 2"/>
    <property type="match status" value="1"/>
</dbReference>
<dbReference type="Gene3D" id="3.40.50.720">
    <property type="entry name" value="NAD(P)-binding Rossmann-like Domain"/>
    <property type="match status" value="1"/>
</dbReference>